<dbReference type="EMBL" id="JALIEB010000001">
    <property type="protein sequence ID" value="MCV3270101.1"/>
    <property type="molecule type" value="Genomic_DNA"/>
</dbReference>
<evidence type="ECO:0000313" key="1">
    <source>
        <dbReference type="EMBL" id="MCV3270101.1"/>
    </source>
</evidence>
<comment type="caution">
    <text evidence="1">The sequence shown here is derived from an EMBL/GenBank/DDBJ whole genome shotgun (WGS) entry which is preliminary data.</text>
</comment>
<dbReference type="RefSeq" id="WP_263842420.1">
    <property type="nucleotide sequence ID" value="NZ_JALIEB010000001.1"/>
</dbReference>
<gene>
    <name evidence="1" type="ORF">MUB52_01545</name>
</gene>
<accession>A0ABT3B958</accession>
<proteinExistence type="predicted"/>
<keyword evidence="2" id="KW-1185">Reference proteome</keyword>
<evidence type="ECO:0000313" key="2">
    <source>
        <dbReference type="Proteomes" id="UP001208690"/>
    </source>
</evidence>
<sequence length="60" mass="6403">MAFCDIRLPKDAHLSSWAAPLTPLALAFAALAEHANTDAAPARIESMRIEEPSDPSESPT</sequence>
<organism evidence="1 2">
    <name type="scientific">Roseobacter sinensis</name>
    <dbReference type="NCBI Taxonomy" id="2931391"/>
    <lineage>
        <taxon>Bacteria</taxon>
        <taxon>Pseudomonadati</taxon>
        <taxon>Pseudomonadota</taxon>
        <taxon>Alphaproteobacteria</taxon>
        <taxon>Rhodobacterales</taxon>
        <taxon>Roseobacteraceae</taxon>
        <taxon>Roseobacter</taxon>
    </lineage>
</organism>
<protein>
    <submittedName>
        <fullName evidence="1">Uncharacterized protein</fullName>
    </submittedName>
</protein>
<dbReference type="Proteomes" id="UP001208690">
    <property type="component" value="Unassembled WGS sequence"/>
</dbReference>
<name>A0ABT3B958_9RHOB</name>
<reference evidence="1 2" key="1">
    <citation type="submission" date="2022-04" db="EMBL/GenBank/DDBJ databases">
        <title>Roseobacter sp. WL0113 is a bacterium isolated from neritic sediment.</title>
        <authorList>
            <person name="Wang L."/>
            <person name="He W."/>
            <person name="Zhang D.-F."/>
        </authorList>
    </citation>
    <scope>NUCLEOTIDE SEQUENCE [LARGE SCALE GENOMIC DNA]</scope>
    <source>
        <strain evidence="1 2">WL0113</strain>
    </source>
</reference>